<comment type="caution">
    <text evidence="9">The sequence shown here is derived from an EMBL/GenBank/DDBJ whole genome shotgun (WGS) entry which is preliminary data.</text>
</comment>
<feature type="compositionally biased region" description="Basic and acidic residues" evidence="7">
    <location>
        <begin position="1"/>
        <end position="10"/>
    </location>
</feature>
<dbReference type="AlphaFoldDB" id="A0AAV4B7Q1"/>
<organism evidence="9 10">
    <name type="scientific">Plakobranchus ocellatus</name>
    <dbReference type="NCBI Taxonomy" id="259542"/>
    <lineage>
        <taxon>Eukaryota</taxon>
        <taxon>Metazoa</taxon>
        <taxon>Spiralia</taxon>
        <taxon>Lophotrochozoa</taxon>
        <taxon>Mollusca</taxon>
        <taxon>Gastropoda</taxon>
        <taxon>Heterobranchia</taxon>
        <taxon>Euthyneura</taxon>
        <taxon>Panpulmonata</taxon>
        <taxon>Sacoglossa</taxon>
        <taxon>Placobranchoidea</taxon>
        <taxon>Plakobranchidae</taxon>
        <taxon>Plakobranchus</taxon>
    </lineage>
</organism>
<dbReference type="GO" id="GO:0006508">
    <property type="term" value="P:proteolysis"/>
    <property type="evidence" value="ECO:0007669"/>
    <property type="project" value="UniProtKB-KW"/>
</dbReference>
<feature type="active site" evidence="5">
    <location>
        <position position="67"/>
    </location>
</feature>
<evidence type="ECO:0000256" key="4">
    <source>
        <dbReference type="ARBA" id="ARBA00022801"/>
    </source>
</evidence>
<gene>
    <name evidence="9" type="ORF">PoB_004133800</name>
</gene>
<dbReference type="FunFam" id="2.40.70.10:FF:000115">
    <property type="entry name" value="Lysosomal aspartic protease"/>
    <property type="match status" value="1"/>
</dbReference>
<accession>A0AAV4B7Q1</accession>
<feature type="disulfide bond" evidence="6">
    <location>
        <begin position="288"/>
        <end position="326"/>
    </location>
</feature>
<feature type="domain" description="Peptidase A1" evidence="8">
    <location>
        <begin position="49"/>
        <end position="366"/>
    </location>
</feature>
<protein>
    <submittedName>
        <fullName evidence="9">Cathepsin d</fullName>
    </submittedName>
</protein>
<proteinExistence type="inferred from homology"/>
<evidence type="ECO:0000256" key="6">
    <source>
        <dbReference type="PIRSR" id="PIRSR601461-2"/>
    </source>
</evidence>
<dbReference type="EMBL" id="BLXT01004580">
    <property type="protein sequence ID" value="GFO14833.1"/>
    <property type="molecule type" value="Genomic_DNA"/>
</dbReference>
<dbReference type="SUPFAM" id="SSF50630">
    <property type="entry name" value="Acid proteases"/>
    <property type="match status" value="1"/>
</dbReference>
<dbReference type="InterPro" id="IPR021109">
    <property type="entry name" value="Peptidase_aspartic_dom_sf"/>
</dbReference>
<reference evidence="9 10" key="1">
    <citation type="journal article" date="2021" name="Elife">
        <title>Chloroplast acquisition without the gene transfer in kleptoplastic sea slugs, Plakobranchus ocellatus.</title>
        <authorList>
            <person name="Maeda T."/>
            <person name="Takahashi S."/>
            <person name="Yoshida T."/>
            <person name="Shimamura S."/>
            <person name="Takaki Y."/>
            <person name="Nagai Y."/>
            <person name="Toyoda A."/>
            <person name="Suzuki Y."/>
            <person name="Arimoto A."/>
            <person name="Ishii H."/>
            <person name="Satoh N."/>
            <person name="Nishiyama T."/>
            <person name="Hasebe M."/>
            <person name="Maruyama T."/>
            <person name="Minagawa J."/>
            <person name="Obokata J."/>
            <person name="Shigenobu S."/>
        </authorList>
    </citation>
    <scope>NUCLEOTIDE SEQUENCE [LARGE SCALE GENOMIC DNA]</scope>
</reference>
<dbReference type="PANTHER" id="PTHR47966:SF51">
    <property type="entry name" value="BETA-SITE APP-CLEAVING ENZYME, ISOFORM A-RELATED"/>
    <property type="match status" value="1"/>
</dbReference>
<feature type="region of interest" description="Disordered" evidence="7">
    <location>
        <begin position="1"/>
        <end position="30"/>
    </location>
</feature>
<dbReference type="Pfam" id="PF00026">
    <property type="entry name" value="Asp"/>
    <property type="match status" value="1"/>
</dbReference>
<sequence>MRLFRGETKKPSKSRRYPSEPYKESYQRPERAFEQSTDVQLINYKNDLYYGLISIGTPGESFYVTFDTDSAAMWVPTVYSPPEYLADHPYRRYNNLTSSTHKANGKPFHVYYNVGEVSGYLSEDSVKVAGYRVNNQTFGEAVLEPDMFKDNTNDGVIGLSFSKKDEGQEPSVFENMISQRLLAAPIFSFFFNRFESDGPESLLTLGGTNKEYFTGGFTFAPLTASNRWQIKLDKIKLSRGAFYMEGGHAVLDTCTPYIVGPMEEVQKLNMKLGGKLVPGHTTMFAFDCSKVKKLPKVEFVVNGRKLSLTNKDYIAKMEADDGQTLCVSNIVGGNPVEGDPTWILGLTFMRAFYTQFDRGNMQIGFAKAKH</sequence>
<name>A0AAV4B7Q1_9GAST</name>
<keyword evidence="6" id="KW-1015">Disulfide bond</keyword>
<evidence type="ECO:0000259" key="8">
    <source>
        <dbReference type="PROSITE" id="PS51767"/>
    </source>
</evidence>
<dbReference type="PRINTS" id="PR00792">
    <property type="entry name" value="PEPSIN"/>
</dbReference>
<keyword evidence="10" id="KW-1185">Reference proteome</keyword>
<dbReference type="Gene3D" id="2.40.70.10">
    <property type="entry name" value="Acid Proteases"/>
    <property type="match status" value="2"/>
</dbReference>
<evidence type="ECO:0000313" key="10">
    <source>
        <dbReference type="Proteomes" id="UP000735302"/>
    </source>
</evidence>
<dbReference type="Proteomes" id="UP000735302">
    <property type="component" value="Unassembled WGS sequence"/>
</dbReference>
<evidence type="ECO:0000256" key="7">
    <source>
        <dbReference type="SAM" id="MobiDB-lite"/>
    </source>
</evidence>
<dbReference type="InterPro" id="IPR033121">
    <property type="entry name" value="PEPTIDASE_A1"/>
</dbReference>
<comment type="similarity">
    <text evidence="1">Belongs to the peptidase A1 family.</text>
</comment>
<feature type="active site" evidence="5">
    <location>
        <position position="252"/>
    </location>
</feature>
<keyword evidence="3" id="KW-0064">Aspartyl protease</keyword>
<dbReference type="PROSITE" id="PS51767">
    <property type="entry name" value="PEPTIDASE_A1"/>
    <property type="match status" value="1"/>
</dbReference>
<dbReference type="InterPro" id="IPR001461">
    <property type="entry name" value="Aspartic_peptidase_A1"/>
</dbReference>
<evidence type="ECO:0000313" key="9">
    <source>
        <dbReference type="EMBL" id="GFO14833.1"/>
    </source>
</evidence>
<dbReference type="GO" id="GO:0004190">
    <property type="term" value="F:aspartic-type endopeptidase activity"/>
    <property type="evidence" value="ECO:0007669"/>
    <property type="project" value="UniProtKB-KW"/>
</dbReference>
<evidence type="ECO:0000256" key="1">
    <source>
        <dbReference type="ARBA" id="ARBA00007447"/>
    </source>
</evidence>
<feature type="compositionally biased region" description="Basic and acidic residues" evidence="7">
    <location>
        <begin position="17"/>
        <end position="30"/>
    </location>
</feature>
<keyword evidence="4" id="KW-0378">Hydrolase</keyword>
<evidence type="ECO:0000256" key="5">
    <source>
        <dbReference type="PIRSR" id="PIRSR601461-1"/>
    </source>
</evidence>
<dbReference type="PANTHER" id="PTHR47966">
    <property type="entry name" value="BETA-SITE APP-CLEAVING ENZYME, ISOFORM A-RELATED"/>
    <property type="match status" value="1"/>
</dbReference>
<keyword evidence="2" id="KW-0645">Protease</keyword>
<evidence type="ECO:0000256" key="3">
    <source>
        <dbReference type="ARBA" id="ARBA00022750"/>
    </source>
</evidence>
<evidence type="ECO:0000256" key="2">
    <source>
        <dbReference type="ARBA" id="ARBA00022670"/>
    </source>
</evidence>